<dbReference type="GO" id="GO:0030246">
    <property type="term" value="F:carbohydrate binding"/>
    <property type="evidence" value="ECO:0007669"/>
    <property type="project" value="InterPro"/>
</dbReference>
<dbReference type="InterPro" id="IPR014718">
    <property type="entry name" value="GH-type_carb-bd"/>
</dbReference>
<dbReference type="Gene3D" id="2.70.98.10">
    <property type="match status" value="1"/>
</dbReference>
<dbReference type="EMBL" id="QJKJ01001128">
    <property type="protein sequence ID" value="RDY09087.1"/>
    <property type="molecule type" value="Genomic_DNA"/>
</dbReference>
<dbReference type="InterPro" id="IPR011013">
    <property type="entry name" value="Gal_mutarotase_sf_dom"/>
</dbReference>
<dbReference type="GO" id="GO:0005975">
    <property type="term" value="P:carbohydrate metabolic process"/>
    <property type="evidence" value="ECO:0007669"/>
    <property type="project" value="InterPro"/>
</dbReference>
<dbReference type="SUPFAM" id="SSF74650">
    <property type="entry name" value="Galactose mutarotase-like"/>
    <property type="match status" value="1"/>
</dbReference>
<evidence type="ECO:0000313" key="4">
    <source>
        <dbReference type="Proteomes" id="UP000257109"/>
    </source>
</evidence>
<organism evidence="3 4">
    <name type="scientific">Mucuna pruriens</name>
    <name type="common">Velvet bean</name>
    <name type="synonym">Dolichos pruriens</name>
    <dbReference type="NCBI Taxonomy" id="157652"/>
    <lineage>
        <taxon>Eukaryota</taxon>
        <taxon>Viridiplantae</taxon>
        <taxon>Streptophyta</taxon>
        <taxon>Embryophyta</taxon>
        <taxon>Tracheophyta</taxon>
        <taxon>Spermatophyta</taxon>
        <taxon>Magnoliopsida</taxon>
        <taxon>eudicotyledons</taxon>
        <taxon>Gunneridae</taxon>
        <taxon>Pentapetalae</taxon>
        <taxon>rosids</taxon>
        <taxon>fabids</taxon>
        <taxon>Fabales</taxon>
        <taxon>Fabaceae</taxon>
        <taxon>Papilionoideae</taxon>
        <taxon>50 kb inversion clade</taxon>
        <taxon>NPAAA clade</taxon>
        <taxon>indigoferoid/millettioid clade</taxon>
        <taxon>Phaseoleae</taxon>
        <taxon>Mucuna</taxon>
    </lineage>
</organism>
<accession>A0A371I213</accession>
<dbReference type="PANTHER" id="PTHR11122:SF15">
    <property type="entry name" value="PROTEIN NDH-DEPENDENT CYCLIC ELECTRON FLOW 5"/>
    <property type="match status" value="1"/>
</dbReference>
<dbReference type="Proteomes" id="UP000257109">
    <property type="component" value="Unassembled WGS sequence"/>
</dbReference>
<feature type="signal peptide" evidence="2">
    <location>
        <begin position="1"/>
        <end position="21"/>
    </location>
</feature>
<dbReference type="STRING" id="157652.A0A371I213"/>
<dbReference type="AlphaFoldDB" id="A0A371I213"/>
<feature type="chain" id="PRO_5016804556" evidence="2">
    <location>
        <begin position="22"/>
        <end position="388"/>
    </location>
</feature>
<feature type="non-terminal residue" evidence="3">
    <location>
        <position position="1"/>
    </location>
</feature>
<evidence type="ECO:0000313" key="3">
    <source>
        <dbReference type="EMBL" id="RDY09087.1"/>
    </source>
</evidence>
<name>A0A371I213_MUCPR</name>
<evidence type="ECO:0000256" key="2">
    <source>
        <dbReference type="SAM" id="SignalP"/>
    </source>
</evidence>
<dbReference type="OrthoDB" id="782148at2759"/>
<comment type="caution">
    <text evidence="3">The sequence shown here is derived from an EMBL/GenBank/DDBJ whole genome shotgun (WGS) entry which is preliminary data.</text>
</comment>
<dbReference type="PANTHER" id="PTHR11122">
    <property type="entry name" value="APOSPORY-ASSOCIATED PROTEIN C-RELATED"/>
    <property type="match status" value="1"/>
</dbReference>
<evidence type="ECO:0000256" key="1">
    <source>
        <dbReference type="SAM" id="MobiDB-lite"/>
    </source>
</evidence>
<sequence length="388" mass="43014">MTMMMAFSSLFCSTSFIPTSTVTCARNTPFPQHTCVSYTPHKQCKREFPLPAVASVPYQPINSEYLQEEFSGHGVTFEGVGDSCIAKMELKNGSIVTMMLPSGLITSYKAPMWHGGKLELLHTAVSEGEYGDALIQGGVSLNFNFQTDDGQLPWSPTNWVLHKIEGNAQESIQVELTSKTSDDKIGLKYIVTLEEDALNSELEISNKKSLPLQMTGSILSHLTVSSPEATYAIGLEGSSYCSKPLFESEFMLSPESGEEEGFGKIFQQFFPHSGRKGQNNGSEGRPRNSEEMNEEMDNYKQLSEETSLVYTDAPRCFTVIDRGRRNSVSVGRNGFDEMYLFSPGSRVEIYSKYSYICVGQAAILKPIILSPEDVWRGGQCLHNPNIDE</sequence>
<dbReference type="GO" id="GO:0005737">
    <property type="term" value="C:cytoplasm"/>
    <property type="evidence" value="ECO:0007669"/>
    <property type="project" value="TreeGrafter"/>
</dbReference>
<reference evidence="3" key="1">
    <citation type="submission" date="2018-05" db="EMBL/GenBank/DDBJ databases">
        <title>Draft genome of Mucuna pruriens seed.</title>
        <authorList>
            <person name="Nnadi N.E."/>
            <person name="Vos R."/>
            <person name="Hasami M.H."/>
            <person name="Devisetty U.K."/>
            <person name="Aguiy J.C."/>
        </authorList>
    </citation>
    <scope>NUCLEOTIDE SEQUENCE [LARGE SCALE GENOMIC DNA]</scope>
    <source>
        <strain evidence="3">JCA_2017</strain>
    </source>
</reference>
<gene>
    <name evidence="3" type="primary">NDF5</name>
    <name evidence="3" type="ORF">CR513_06597</name>
</gene>
<keyword evidence="4" id="KW-1185">Reference proteome</keyword>
<protein>
    <submittedName>
        <fullName evidence="3">Protein NDH-DEPENDENT CYCLIC ELECTRON FLOW 5</fullName>
    </submittedName>
</protein>
<dbReference type="GO" id="GO:0047938">
    <property type="term" value="F:glucose-6-phosphate 1-epimerase activity"/>
    <property type="evidence" value="ECO:0007669"/>
    <property type="project" value="TreeGrafter"/>
</dbReference>
<keyword evidence="2" id="KW-0732">Signal</keyword>
<feature type="region of interest" description="Disordered" evidence="1">
    <location>
        <begin position="270"/>
        <end position="297"/>
    </location>
</feature>
<proteinExistence type="predicted"/>